<sequence length="443" mass="48946">GCDTIIHQYPCHAKHIIVSYRDQLFSVPVYDVHGQRMSPGTIKQQLQELMATTSQLSEPEPPIGVLTTENRDTWAEVRSHLEANPANKHNLEAIDSSLFMLCLDDAGVDSSMIHDKDKLANHLLHAGNGRNRWYDKSFQVIVLNTGQAGCNGEHSPVDALTTGRICMDAILAEETPEYASPFVTAKSGSNVEKPKLLRWSVDSRVRQAIEVAEVQAVRMAQSIHLRLGEVAGLGSDYIKKAKVSPDAFVQMALQLAYYRLHGQPCATYETASTRAFLHGRTETIRSCSSESLAFTKAFDDPDVPARKKAELLARAVAAHLEYMKAASQGKGVDRHLLGLRTQLQSDEERARAQLLSDPAFSRSCDFKMSTSNVSAGCYFRGGFAPVSHDGYGINYGIDKDNISFSISQWDGSKQTNAEQMHQLLSKSLLDLRDLAEYTLSRVS</sequence>
<accession>A0ACC1HWU9</accession>
<evidence type="ECO:0000313" key="1">
    <source>
        <dbReference type="EMBL" id="KAJ1679583.1"/>
    </source>
</evidence>
<reference evidence="1" key="1">
    <citation type="submission" date="2022-06" db="EMBL/GenBank/DDBJ databases">
        <title>Phylogenomic reconstructions and comparative analyses of Kickxellomycotina fungi.</title>
        <authorList>
            <person name="Reynolds N.K."/>
            <person name="Stajich J.E."/>
            <person name="Barry K."/>
            <person name="Grigoriev I.V."/>
            <person name="Crous P."/>
            <person name="Smith M.E."/>
        </authorList>
    </citation>
    <scope>NUCLEOTIDE SEQUENCE</scope>
    <source>
        <strain evidence="1">RSA 2271</strain>
    </source>
</reference>
<comment type="caution">
    <text evidence="1">The sequence shown here is derived from an EMBL/GenBank/DDBJ whole genome shotgun (WGS) entry which is preliminary data.</text>
</comment>
<keyword evidence="2" id="KW-1185">Reference proteome</keyword>
<protein>
    <submittedName>
        <fullName evidence="1">Carnitine O-acetyltransferase mitochondrial</fullName>
        <ecNumber evidence="1">2.3.1.7</ecNumber>
    </submittedName>
</protein>
<gene>
    <name evidence="1" type="primary">CAT2_1</name>
    <name evidence="1" type="ORF">EV182_001750</name>
</gene>
<dbReference type="EC" id="2.3.1.7" evidence="1"/>
<keyword evidence="1" id="KW-0012">Acyltransferase</keyword>
<keyword evidence="1" id="KW-0808">Transferase</keyword>
<name>A0ACC1HWU9_9FUNG</name>
<dbReference type="EMBL" id="JAMZIH010000291">
    <property type="protein sequence ID" value="KAJ1679583.1"/>
    <property type="molecule type" value="Genomic_DNA"/>
</dbReference>
<dbReference type="Proteomes" id="UP001145114">
    <property type="component" value="Unassembled WGS sequence"/>
</dbReference>
<feature type="non-terminal residue" evidence="1">
    <location>
        <position position="1"/>
    </location>
</feature>
<evidence type="ECO:0000313" key="2">
    <source>
        <dbReference type="Proteomes" id="UP001145114"/>
    </source>
</evidence>
<organism evidence="1 2">
    <name type="scientific">Spiromyces aspiralis</name>
    <dbReference type="NCBI Taxonomy" id="68401"/>
    <lineage>
        <taxon>Eukaryota</taxon>
        <taxon>Fungi</taxon>
        <taxon>Fungi incertae sedis</taxon>
        <taxon>Zoopagomycota</taxon>
        <taxon>Kickxellomycotina</taxon>
        <taxon>Kickxellomycetes</taxon>
        <taxon>Kickxellales</taxon>
        <taxon>Kickxellaceae</taxon>
        <taxon>Spiromyces</taxon>
    </lineage>
</organism>
<proteinExistence type="predicted"/>